<sequence>MKCVEIIDLLQGLAPEEWACEWDNPGLLAGRSDKEVKKIYIALDATDQVIEAAVQAGADMLLTHHPLIFKPIKKVNDQNFITKRLVRLIQADISYYAMHTNFDAAPGCMADLGAERLGLKSCVPLELFGEVEAGGQAISYGIGKTGLLDAPVTLRTLAAQVKKAFGLPFVVVYGQQLLDEVVERISICPGAGGSEIERALANGSHALVTGDISHHQGIDCAARGMAIIDGGHYGLEHVFISYMAEYLEGKLGGQVEILEEPPAWPAVIM</sequence>
<gene>
    <name evidence="5" type="ORF">FYJ39_00120</name>
</gene>
<feature type="binding site" evidence="4">
    <location>
        <position position="232"/>
    </location>
    <ligand>
        <name>a divalent metal cation</name>
        <dbReference type="ChEBI" id="CHEBI:60240"/>
        <label>1</label>
    </ligand>
</feature>
<evidence type="ECO:0000256" key="4">
    <source>
        <dbReference type="PIRSR" id="PIRSR602678-1"/>
    </source>
</evidence>
<feature type="binding site" evidence="4">
    <location>
        <position position="236"/>
    </location>
    <ligand>
        <name>a divalent metal cation</name>
        <dbReference type="ChEBI" id="CHEBI:60240"/>
        <label>1</label>
    </ligand>
</feature>
<dbReference type="SUPFAM" id="SSF102705">
    <property type="entry name" value="NIF3 (NGG1p interacting factor 3)-like"/>
    <property type="match status" value="1"/>
</dbReference>
<feature type="binding site" evidence="4">
    <location>
        <position position="64"/>
    </location>
    <ligand>
        <name>a divalent metal cation</name>
        <dbReference type="ChEBI" id="CHEBI:60240"/>
        <label>2</label>
    </ligand>
</feature>
<proteinExistence type="inferred from homology"/>
<dbReference type="GO" id="GO:0005737">
    <property type="term" value="C:cytoplasm"/>
    <property type="evidence" value="ECO:0007669"/>
    <property type="project" value="TreeGrafter"/>
</dbReference>
<dbReference type="Proteomes" id="UP000429958">
    <property type="component" value="Unassembled WGS sequence"/>
</dbReference>
<protein>
    <recommendedName>
        <fullName evidence="2">GTP cyclohydrolase 1 type 2 homolog</fullName>
    </recommendedName>
</protein>
<reference evidence="5 6" key="1">
    <citation type="submission" date="2019-08" db="EMBL/GenBank/DDBJ databases">
        <title>In-depth cultivation of the pig gut microbiome towards novel bacterial diversity and tailored functional studies.</title>
        <authorList>
            <person name="Wylensek D."/>
            <person name="Hitch T.C.A."/>
            <person name="Clavel T."/>
        </authorList>
    </citation>
    <scope>NUCLEOTIDE SEQUENCE [LARGE SCALE GENOMIC DNA]</scope>
    <source>
        <strain evidence="5 6">WCA-389-WT-23D1</strain>
    </source>
</reference>
<name>A0A7X2NHQ0_9CLOT</name>
<dbReference type="PANTHER" id="PTHR13799:SF14">
    <property type="entry name" value="GTP CYCLOHYDROLASE 1 TYPE 2 HOMOLOG"/>
    <property type="match status" value="1"/>
</dbReference>
<dbReference type="AlphaFoldDB" id="A0A7X2NHQ0"/>
<dbReference type="NCBIfam" id="TIGR00486">
    <property type="entry name" value="YbgI_SA1388"/>
    <property type="match status" value="1"/>
</dbReference>
<organism evidence="5 6">
    <name type="scientific">Clostridium porci</name>
    <dbReference type="NCBI Taxonomy" id="2605778"/>
    <lineage>
        <taxon>Bacteria</taxon>
        <taxon>Bacillati</taxon>
        <taxon>Bacillota</taxon>
        <taxon>Clostridia</taxon>
        <taxon>Eubacteriales</taxon>
        <taxon>Clostridiaceae</taxon>
        <taxon>Clostridium</taxon>
    </lineage>
</organism>
<evidence type="ECO:0000313" key="5">
    <source>
        <dbReference type="EMBL" id="MSS35025.1"/>
    </source>
</evidence>
<dbReference type="InterPro" id="IPR002678">
    <property type="entry name" value="DUF34/NIF3"/>
</dbReference>
<evidence type="ECO:0000313" key="6">
    <source>
        <dbReference type="Proteomes" id="UP000429958"/>
    </source>
</evidence>
<evidence type="ECO:0000256" key="1">
    <source>
        <dbReference type="ARBA" id="ARBA00006964"/>
    </source>
</evidence>
<accession>A0A7X2NHQ0</accession>
<comment type="caution">
    <text evidence="5">The sequence shown here is derived from an EMBL/GenBank/DDBJ whole genome shotgun (WGS) entry which is preliminary data.</text>
</comment>
<keyword evidence="3 4" id="KW-0479">Metal-binding</keyword>
<evidence type="ECO:0000256" key="2">
    <source>
        <dbReference type="ARBA" id="ARBA00022112"/>
    </source>
</evidence>
<dbReference type="PANTHER" id="PTHR13799">
    <property type="entry name" value="NGG1 INTERACTING FACTOR 3"/>
    <property type="match status" value="1"/>
</dbReference>
<dbReference type="Gene3D" id="3.40.1390.30">
    <property type="entry name" value="NIF3 (NGG1p interacting factor 3)-like"/>
    <property type="match status" value="2"/>
</dbReference>
<comment type="similarity">
    <text evidence="1">Belongs to the GTP cyclohydrolase I type 2/NIF3 family.</text>
</comment>
<keyword evidence="6" id="KW-1185">Reference proteome</keyword>
<feature type="binding site" evidence="4">
    <location>
        <position position="103"/>
    </location>
    <ligand>
        <name>a divalent metal cation</name>
        <dbReference type="ChEBI" id="CHEBI:60240"/>
        <label>1</label>
    </ligand>
</feature>
<evidence type="ECO:0000256" key="3">
    <source>
        <dbReference type="ARBA" id="ARBA00022723"/>
    </source>
</evidence>
<feature type="binding site" evidence="4">
    <location>
        <position position="65"/>
    </location>
    <ligand>
        <name>a divalent metal cation</name>
        <dbReference type="ChEBI" id="CHEBI:60240"/>
        <label>1</label>
    </ligand>
</feature>
<dbReference type="FunFam" id="3.40.1390.30:FF:000001">
    <property type="entry name" value="GTP cyclohydrolase 1 type 2"/>
    <property type="match status" value="1"/>
</dbReference>
<dbReference type="RefSeq" id="WP_154470455.1">
    <property type="nucleotide sequence ID" value="NZ_DBEWUL010000183.1"/>
</dbReference>
<dbReference type="GO" id="GO:0046872">
    <property type="term" value="F:metal ion binding"/>
    <property type="evidence" value="ECO:0007669"/>
    <property type="project" value="UniProtKB-KW"/>
</dbReference>
<dbReference type="InterPro" id="IPR036069">
    <property type="entry name" value="DUF34/NIF3_sf"/>
</dbReference>
<dbReference type="Pfam" id="PF01784">
    <property type="entry name" value="DUF34_NIF3"/>
    <property type="match status" value="1"/>
</dbReference>
<dbReference type="EMBL" id="VUMD01000001">
    <property type="protein sequence ID" value="MSS35025.1"/>
    <property type="molecule type" value="Genomic_DNA"/>
</dbReference>